<dbReference type="HOGENOM" id="CLU_059548_1_0_6"/>
<comment type="similarity">
    <text evidence="1">Belongs to the Rpn/YhgA-like nuclease family.</text>
</comment>
<dbReference type="GO" id="GO:1990238">
    <property type="term" value="F:double-stranded DNA endonuclease activity"/>
    <property type="evidence" value="ECO:0007669"/>
    <property type="project" value="TreeGrafter"/>
</dbReference>
<accession>W8V5L1</accession>
<dbReference type="KEGG" id="kps:KPNJ2_04746"/>
<dbReference type="Pfam" id="PF04754">
    <property type="entry name" value="Transposase_31"/>
    <property type="match status" value="1"/>
</dbReference>
<dbReference type="GO" id="GO:0006310">
    <property type="term" value="P:DNA recombination"/>
    <property type="evidence" value="ECO:0007669"/>
    <property type="project" value="TreeGrafter"/>
</dbReference>
<dbReference type="PATRIC" id="fig|1420013.3.peg.4458"/>
<dbReference type="InterPro" id="IPR051699">
    <property type="entry name" value="Rpn/YhgA-like_nuclease"/>
</dbReference>
<protein>
    <submittedName>
        <fullName evidence="4">Putative cytosolic protein</fullName>
    </submittedName>
</protein>
<organism evidence="4 5">
    <name type="scientific">Klebsiella pneumoniae 30684/NJST258_2</name>
    <dbReference type="NCBI Taxonomy" id="1420013"/>
    <lineage>
        <taxon>Bacteria</taxon>
        <taxon>Pseudomonadati</taxon>
        <taxon>Pseudomonadota</taxon>
        <taxon>Gammaproteobacteria</taxon>
        <taxon>Enterobacterales</taxon>
        <taxon>Enterobacteriaceae</taxon>
        <taxon>Klebsiella/Raoultella group</taxon>
        <taxon>Klebsiella</taxon>
        <taxon>Klebsiella pneumoniae complex</taxon>
    </lineage>
</organism>
<evidence type="ECO:0000256" key="2">
    <source>
        <dbReference type="SAM" id="MobiDB-lite"/>
    </source>
</evidence>
<dbReference type="AlphaFoldDB" id="W8V5L1"/>
<proteinExistence type="inferred from homology"/>
<evidence type="ECO:0000259" key="3">
    <source>
        <dbReference type="Pfam" id="PF04754"/>
    </source>
</evidence>
<feature type="region of interest" description="Disordered" evidence="2">
    <location>
        <begin position="269"/>
        <end position="289"/>
    </location>
</feature>
<sequence length="327" mass="37377">MIESGLPSLSGKRMAMKKRMTSTPHDAVFKRFLRHPETATDFLTLYLPEAILQRCDFSTLRLQSASFIDEDLRAWYSDVLWSVQTTCGTGYVYVVIEHQSSPDSHMAFRLMRYAIAAMQRHLDAGHKTLPLVVPMLFYHGATSPYPFSLNWLDEFADPQLAKTLYGCPFPLIDVTVMPDDDIVQHRRVALLELMQKHIRQRDLSGITESLAAVVMLGYTNRRQLRMLFHYMLQYGNTAEPGVFLRRLARRLPQYEETLMSIAQKLKQEGRQQGRLEGREEGHLEGLQEGSRREALRIAGSMLQNGLDKEMVQKITGLSADELQPLCG</sequence>
<evidence type="ECO:0000313" key="4">
    <source>
        <dbReference type="EMBL" id="AHM81522.1"/>
    </source>
</evidence>
<dbReference type="InterPro" id="IPR006842">
    <property type="entry name" value="Transposase_31"/>
</dbReference>
<dbReference type="PANTHER" id="PTHR34611:SF2">
    <property type="entry name" value="INACTIVE RECOMBINATION-PROMOTING NUCLEASE-LIKE PROTEIN RPNE-RELATED"/>
    <property type="match status" value="1"/>
</dbReference>
<name>W8V5L1_KLEPN</name>
<dbReference type="NCBIfam" id="TIGR01784">
    <property type="entry name" value="T_den_put_tspse"/>
    <property type="match status" value="1"/>
</dbReference>
<dbReference type="EMBL" id="CP006918">
    <property type="protein sequence ID" value="AHM81522.1"/>
    <property type="molecule type" value="Genomic_DNA"/>
</dbReference>
<dbReference type="Proteomes" id="UP000019586">
    <property type="component" value="Chromosome"/>
</dbReference>
<evidence type="ECO:0000256" key="1">
    <source>
        <dbReference type="ARBA" id="ARBA00009787"/>
    </source>
</evidence>
<gene>
    <name evidence="4" type="ORF">KPNJ2_04746</name>
</gene>
<dbReference type="PANTHER" id="PTHR34611">
    <property type="match status" value="1"/>
</dbReference>
<evidence type="ECO:0000313" key="5">
    <source>
        <dbReference type="Proteomes" id="UP000019586"/>
    </source>
</evidence>
<reference evidence="4 5" key="1">
    <citation type="journal article" date="2014" name="Proc. Natl. Acad. Sci. U.S.A.">
        <title>Molecular dissection of the evolution of carbapenem-resistant multilocus sequence type 258 Klebsiella pneumoniae.</title>
        <authorList>
            <person name="Deleo F.R."/>
            <person name="Chen L."/>
            <person name="Porcella S.F."/>
            <person name="Martens C.A."/>
            <person name="Kobayashi S.D."/>
            <person name="Porter A.R."/>
            <person name="Chavda K.D."/>
            <person name="Jacobs M.R."/>
            <person name="Mathema B."/>
            <person name="Olsen R.J."/>
            <person name="Bonomo R.A."/>
            <person name="Musser J.M."/>
            <person name="Kreiswirth B.N."/>
        </authorList>
    </citation>
    <scope>NUCLEOTIDE SEQUENCE [LARGE SCALE GENOMIC DNA]</scope>
    <source>
        <strain evidence="4">30684/NJST258_2</strain>
    </source>
</reference>
<dbReference type="InterPro" id="IPR010106">
    <property type="entry name" value="RpnA"/>
</dbReference>
<feature type="domain" description="Transposase (putative) YhgA-like" evidence="3">
    <location>
        <begin position="23"/>
        <end position="224"/>
    </location>
</feature>